<name>A0A1L9WR71_ASPA1</name>
<accession>A0A1L9WR71</accession>
<dbReference type="Proteomes" id="UP000184546">
    <property type="component" value="Unassembled WGS sequence"/>
</dbReference>
<organism evidence="1 2">
    <name type="scientific">Aspergillus aculeatus (strain ATCC 16872 / CBS 172.66 / WB 5094)</name>
    <dbReference type="NCBI Taxonomy" id="690307"/>
    <lineage>
        <taxon>Eukaryota</taxon>
        <taxon>Fungi</taxon>
        <taxon>Dikarya</taxon>
        <taxon>Ascomycota</taxon>
        <taxon>Pezizomycotina</taxon>
        <taxon>Eurotiomycetes</taxon>
        <taxon>Eurotiomycetidae</taxon>
        <taxon>Eurotiales</taxon>
        <taxon>Aspergillaceae</taxon>
        <taxon>Aspergillus</taxon>
        <taxon>Aspergillus subgen. Circumdati</taxon>
    </lineage>
</organism>
<dbReference type="RefSeq" id="XP_020054918.1">
    <property type="nucleotide sequence ID" value="XM_020203750.1"/>
</dbReference>
<reference evidence="2" key="1">
    <citation type="journal article" date="2017" name="Genome Biol.">
        <title>Comparative genomics reveals high biological diversity and specific adaptations in the industrially and medically important fungal genus Aspergillus.</title>
        <authorList>
            <person name="de Vries R.P."/>
            <person name="Riley R."/>
            <person name="Wiebenga A."/>
            <person name="Aguilar-Osorio G."/>
            <person name="Amillis S."/>
            <person name="Uchima C.A."/>
            <person name="Anderluh G."/>
            <person name="Asadollahi M."/>
            <person name="Askin M."/>
            <person name="Barry K."/>
            <person name="Battaglia E."/>
            <person name="Bayram O."/>
            <person name="Benocci T."/>
            <person name="Braus-Stromeyer S.A."/>
            <person name="Caldana C."/>
            <person name="Canovas D."/>
            <person name="Cerqueira G.C."/>
            <person name="Chen F."/>
            <person name="Chen W."/>
            <person name="Choi C."/>
            <person name="Clum A."/>
            <person name="Dos Santos R.A."/>
            <person name="Damasio A.R."/>
            <person name="Diallinas G."/>
            <person name="Emri T."/>
            <person name="Fekete E."/>
            <person name="Flipphi M."/>
            <person name="Freyberg S."/>
            <person name="Gallo A."/>
            <person name="Gournas C."/>
            <person name="Habgood R."/>
            <person name="Hainaut M."/>
            <person name="Harispe M.L."/>
            <person name="Henrissat B."/>
            <person name="Hilden K.S."/>
            <person name="Hope R."/>
            <person name="Hossain A."/>
            <person name="Karabika E."/>
            <person name="Karaffa L."/>
            <person name="Karanyi Z."/>
            <person name="Krasevec N."/>
            <person name="Kuo A."/>
            <person name="Kusch H."/>
            <person name="LaButti K."/>
            <person name="Lagendijk E.L."/>
            <person name="Lapidus A."/>
            <person name="Levasseur A."/>
            <person name="Lindquist E."/>
            <person name="Lipzen A."/>
            <person name="Logrieco A.F."/>
            <person name="MacCabe A."/>
            <person name="Maekelae M.R."/>
            <person name="Malavazi I."/>
            <person name="Melin P."/>
            <person name="Meyer V."/>
            <person name="Mielnichuk N."/>
            <person name="Miskei M."/>
            <person name="Molnar A.P."/>
            <person name="Mule G."/>
            <person name="Ngan C.Y."/>
            <person name="Orejas M."/>
            <person name="Orosz E."/>
            <person name="Ouedraogo J.P."/>
            <person name="Overkamp K.M."/>
            <person name="Park H.-S."/>
            <person name="Perrone G."/>
            <person name="Piumi F."/>
            <person name="Punt P.J."/>
            <person name="Ram A.F."/>
            <person name="Ramon A."/>
            <person name="Rauscher S."/>
            <person name="Record E."/>
            <person name="Riano-Pachon D.M."/>
            <person name="Robert V."/>
            <person name="Roehrig J."/>
            <person name="Ruller R."/>
            <person name="Salamov A."/>
            <person name="Salih N.S."/>
            <person name="Samson R.A."/>
            <person name="Sandor E."/>
            <person name="Sanguinetti M."/>
            <person name="Schuetze T."/>
            <person name="Sepcic K."/>
            <person name="Shelest E."/>
            <person name="Sherlock G."/>
            <person name="Sophianopoulou V."/>
            <person name="Squina F.M."/>
            <person name="Sun H."/>
            <person name="Susca A."/>
            <person name="Todd R.B."/>
            <person name="Tsang A."/>
            <person name="Unkles S.E."/>
            <person name="van de Wiele N."/>
            <person name="van Rossen-Uffink D."/>
            <person name="Oliveira J.V."/>
            <person name="Vesth T.C."/>
            <person name="Visser J."/>
            <person name="Yu J.-H."/>
            <person name="Zhou M."/>
            <person name="Andersen M.R."/>
            <person name="Archer D.B."/>
            <person name="Baker S.E."/>
            <person name="Benoit I."/>
            <person name="Brakhage A.A."/>
            <person name="Braus G.H."/>
            <person name="Fischer R."/>
            <person name="Frisvad J.C."/>
            <person name="Goldman G.H."/>
            <person name="Houbraken J."/>
            <person name="Oakley B."/>
            <person name="Pocsi I."/>
            <person name="Scazzocchio C."/>
            <person name="Seiboth B."/>
            <person name="vanKuyk P.A."/>
            <person name="Wortman J."/>
            <person name="Dyer P.S."/>
            <person name="Grigoriev I.V."/>
        </authorList>
    </citation>
    <scope>NUCLEOTIDE SEQUENCE [LARGE SCALE GENOMIC DNA]</scope>
    <source>
        <strain evidence="2">ATCC 16872 / CBS 172.66 / WB 5094</strain>
    </source>
</reference>
<keyword evidence="2" id="KW-1185">Reference proteome</keyword>
<evidence type="ECO:0000313" key="2">
    <source>
        <dbReference type="Proteomes" id="UP000184546"/>
    </source>
</evidence>
<sequence>MFPSWYLSAYSYLQLTPGGAPHLFSSLHELEGLGRRLCRKSISSEQELKTYERFAVEEYVHDIITELCKLPAARDEFGLGDGIQFSSHTNFLNENEALEADASQVSSVHHPRPNQFCIHHIDGKTATLLTSVEYKPPHKLSVATLRMGLRPMELWKDMVRSNKIPTNQEARLRYNAERLVCSALVQEYHVMIQEGLEYSYVTNGLARVLLRVPRDDPSTPY</sequence>
<dbReference type="GeneID" id="30977564"/>
<protein>
    <submittedName>
        <fullName evidence="1">Uncharacterized protein</fullName>
    </submittedName>
</protein>
<dbReference type="AlphaFoldDB" id="A0A1L9WR71"/>
<dbReference type="OMA" id="IARCCAF"/>
<dbReference type="OrthoDB" id="2156052at2759"/>
<gene>
    <name evidence="1" type="ORF">ASPACDRAFT_62070</name>
</gene>
<dbReference type="EMBL" id="KV878980">
    <property type="protein sequence ID" value="OJJ98578.1"/>
    <property type="molecule type" value="Genomic_DNA"/>
</dbReference>
<evidence type="ECO:0000313" key="1">
    <source>
        <dbReference type="EMBL" id="OJJ98578.1"/>
    </source>
</evidence>
<dbReference type="VEuPathDB" id="FungiDB:ASPACDRAFT_62070"/>
<dbReference type="STRING" id="690307.A0A1L9WR71"/>
<proteinExistence type="predicted"/>